<proteinExistence type="predicted"/>
<keyword evidence="1" id="KW-1185">Reference proteome</keyword>
<dbReference type="Proteomes" id="UP000504637">
    <property type="component" value="Unplaced"/>
</dbReference>
<name>A0A6J3MIF9_9PEZI</name>
<evidence type="ECO:0000313" key="2">
    <source>
        <dbReference type="RefSeq" id="XP_033464525.1"/>
    </source>
</evidence>
<gene>
    <name evidence="2" type="ORF">K489DRAFT_375591</name>
</gene>
<dbReference type="AlphaFoldDB" id="A0A6J3MIF9"/>
<dbReference type="RefSeq" id="XP_033464525.1">
    <property type="nucleotide sequence ID" value="XM_033603719.1"/>
</dbReference>
<reference evidence="2" key="3">
    <citation type="submission" date="2025-08" db="UniProtKB">
        <authorList>
            <consortium name="RefSeq"/>
        </authorList>
    </citation>
    <scope>IDENTIFICATION</scope>
    <source>
        <strain evidence="2">CBS 342.82</strain>
    </source>
</reference>
<evidence type="ECO:0000313" key="1">
    <source>
        <dbReference type="Proteomes" id="UP000504637"/>
    </source>
</evidence>
<sequence>MSPCAVSALPSRLSPCSTAGVHNTERWSRWCWSSGGLRLLETDLSLRRTLQWLHRIEVNLVSLPVCAPSSESGSTDLMPIVPSLLVLALTLTLTPIRGSCWAHRV</sequence>
<accession>A0A6J3MIF9</accession>
<dbReference type="GeneID" id="54361519"/>
<reference evidence="2" key="1">
    <citation type="submission" date="2020-01" db="EMBL/GenBank/DDBJ databases">
        <authorList>
            <consortium name="DOE Joint Genome Institute"/>
            <person name="Haridas S."/>
            <person name="Albert R."/>
            <person name="Binder M."/>
            <person name="Bloem J."/>
            <person name="Labutti K."/>
            <person name="Salamov A."/>
            <person name="Andreopoulos B."/>
            <person name="Baker S.E."/>
            <person name="Barry K."/>
            <person name="Bills G."/>
            <person name="Bluhm B.H."/>
            <person name="Cannon C."/>
            <person name="Castanera R."/>
            <person name="Culley D.E."/>
            <person name="Daum C."/>
            <person name="Ezra D."/>
            <person name="Gonzalez J.B."/>
            <person name="Henrissat B."/>
            <person name="Kuo A."/>
            <person name="Liang C."/>
            <person name="Lipzen A."/>
            <person name="Lutzoni F."/>
            <person name="Magnuson J."/>
            <person name="Mondo S."/>
            <person name="Nolan M."/>
            <person name="Ohm R."/>
            <person name="Pangilinan J."/>
            <person name="Park H.-J."/>
            <person name="Ramirez L."/>
            <person name="Alfaro M."/>
            <person name="Sun H."/>
            <person name="Tritt A."/>
            <person name="Yoshinaga Y."/>
            <person name="Zwiers L.-H."/>
            <person name="Turgeon B.G."/>
            <person name="Goodwin S.B."/>
            <person name="Spatafora J.W."/>
            <person name="Crous P.W."/>
            <person name="Grigoriev I.V."/>
        </authorList>
    </citation>
    <scope>NUCLEOTIDE SEQUENCE</scope>
    <source>
        <strain evidence="2">CBS 342.82</strain>
    </source>
</reference>
<organism evidence="2">
    <name type="scientific">Dissoconium aciculare CBS 342.82</name>
    <dbReference type="NCBI Taxonomy" id="1314786"/>
    <lineage>
        <taxon>Eukaryota</taxon>
        <taxon>Fungi</taxon>
        <taxon>Dikarya</taxon>
        <taxon>Ascomycota</taxon>
        <taxon>Pezizomycotina</taxon>
        <taxon>Dothideomycetes</taxon>
        <taxon>Dothideomycetidae</taxon>
        <taxon>Mycosphaerellales</taxon>
        <taxon>Dissoconiaceae</taxon>
        <taxon>Dissoconium</taxon>
    </lineage>
</organism>
<protein>
    <submittedName>
        <fullName evidence="2">Uncharacterized protein</fullName>
    </submittedName>
</protein>
<reference evidence="2" key="2">
    <citation type="submission" date="2020-04" db="EMBL/GenBank/DDBJ databases">
        <authorList>
            <consortium name="NCBI Genome Project"/>
        </authorList>
    </citation>
    <scope>NUCLEOTIDE SEQUENCE</scope>
    <source>
        <strain evidence="2">CBS 342.82</strain>
    </source>
</reference>